<organism evidence="1 2">
    <name type="scientific">Oldenlandia corymbosa var. corymbosa</name>
    <dbReference type="NCBI Taxonomy" id="529605"/>
    <lineage>
        <taxon>Eukaryota</taxon>
        <taxon>Viridiplantae</taxon>
        <taxon>Streptophyta</taxon>
        <taxon>Embryophyta</taxon>
        <taxon>Tracheophyta</taxon>
        <taxon>Spermatophyta</taxon>
        <taxon>Magnoliopsida</taxon>
        <taxon>eudicotyledons</taxon>
        <taxon>Gunneridae</taxon>
        <taxon>Pentapetalae</taxon>
        <taxon>asterids</taxon>
        <taxon>lamiids</taxon>
        <taxon>Gentianales</taxon>
        <taxon>Rubiaceae</taxon>
        <taxon>Rubioideae</taxon>
        <taxon>Spermacoceae</taxon>
        <taxon>Hedyotis-Oldenlandia complex</taxon>
        <taxon>Oldenlandia</taxon>
    </lineage>
</organism>
<keyword evidence="2" id="KW-1185">Reference proteome</keyword>
<evidence type="ECO:0000313" key="2">
    <source>
        <dbReference type="Proteomes" id="UP001161247"/>
    </source>
</evidence>
<dbReference type="AlphaFoldDB" id="A0AAV1CZL3"/>
<dbReference type="Proteomes" id="UP001161247">
    <property type="component" value="Chromosome 3"/>
</dbReference>
<name>A0AAV1CZL3_OLDCO</name>
<proteinExistence type="predicted"/>
<dbReference type="EMBL" id="OX459120">
    <property type="protein sequence ID" value="CAI9100365.1"/>
    <property type="molecule type" value="Genomic_DNA"/>
</dbReference>
<gene>
    <name evidence="1" type="ORF">OLC1_LOCUS10217</name>
</gene>
<reference evidence="1" key="1">
    <citation type="submission" date="2023-03" db="EMBL/GenBank/DDBJ databases">
        <authorList>
            <person name="Julca I."/>
        </authorList>
    </citation>
    <scope>NUCLEOTIDE SEQUENCE</scope>
</reference>
<accession>A0AAV1CZL3</accession>
<protein>
    <submittedName>
        <fullName evidence="1">OLC1v1037345C1</fullName>
    </submittedName>
</protein>
<sequence>MTNFRSPAVPFPLEEEYKDWSVWSLDIAAGWARRVMCSVAAQTVDGDRFVTVYGVGPGGCRIVFPDEPVESFMPTNEILFSKPYRGKDIASIRYLGPDPFL</sequence>
<evidence type="ECO:0000313" key="1">
    <source>
        <dbReference type="EMBL" id="CAI9100365.1"/>
    </source>
</evidence>